<comment type="caution">
    <text evidence="2">The sequence shown here is derived from an EMBL/GenBank/DDBJ whole genome shotgun (WGS) entry which is preliminary data.</text>
</comment>
<keyword evidence="3" id="KW-1185">Reference proteome</keyword>
<gene>
    <name evidence="2" type="ORF">RJ640_015517</name>
</gene>
<name>A0AA88USP1_9ASTE</name>
<organism evidence="2 3">
    <name type="scientific">Escallonia rubra</name>
    <dbReference type="NCBI Taxonomy" id="112253"/>
    <lineage>
        <taxon>Eukaryota</taxon>
        <taxon>Viridiplantae</taxon>
        <taxon>Streptophyta</taxon>
        <taxon>Embryophyta</taxon>
        <taxon>Tracheophyta</taxon>
        <taxon>Spermatophyta</taxon>
        <taxon>Magnoliopsida</taxon>
        <taxon>eudicotyledons</taxon>
        <taxon>Gunneridae</taxon>
        <taxon>Pentapetalae</taxon>
        <taxon>asterids</taxon>
        <taxon>campanulids</taxon>
        <taxon>Escalloniales</taxon>
        <taxon>Escalloniaceae</taxon>
        <taxon>Escallonia</taxon>
    </lineage>
</organism>
<protein>
    <submittedName>
        <fullName evidence="2">Uncharacterized protein</fullName>
    </submittedName>
</protein>
<evidence type="ECO:0000313" key="2">
    <source>
        <dbReference type="EMBL" id="KAK2991783.1"/>
    </source>
</evidence>
<dbReference type="EMBL" id="JAVXUO010000473">
    <property type="protein sequence ID" value="KAK2991783.1"/>
    <property type="molecule type" value="Genomic_DNA"/>
</dbReference>
<accession>A0AA88USP1</accession>
<feature type="non-terminal residue" evidence="2">
    <location>
        <position position="120"/>
    </location>
</feature>
<dbReference type="Proteomes" id="UP001187471">
    <property type="component" value="Unassembled WGS sequence"/>
</dbReference>
<proteinExistence type="predicted"/>
<evidence type="ECO:0000256" key="1">
    <source>
        <dbReference type="SAM" id="MobiDB-lite"/>
    </source>
</evidence>
<evidence type="ECO:0000313" key="3">
    <source>
        <dbReference type="Proteomes" id="UP001187471"/>
    </source>
</evidence>
<sequence length="120" mass="13177">PIGRDLDIDLESGGNTSEEDGSKDLSLRSERALYLLNRTWNGSKGFNGAARGGDGLSLYDEVGDNIAKLKNEYGLECARSGIREEAKRWYPWKFSLPGIEGSCKGGGRTLYEEAKACMHE</sequence>
<dbReference type="AlphaFoldDB" id="A0AA88USP1"/>
<feature type="region of interest" description="Disordered" evidence="1">
    <location>
        <begin position="1"/>
        <end position="24"/>
    </location>
</feature>
<reference evidence="2" key="1">
    <citation type="submission" date="2022-12" db="EMBL/GenBank/DDBJ databases">
        <title>Draft genome assemblies for two species of Escallonia (Escalloniales).</title>
        <authorList>
            <person name="Chanderbali A."/>
            <person name="Dervinis C."/>
            <person name="Anghel I."/>
            <person name="Soltis D."/>
            <person name="Soltis P."/>
            <person name="Zapata F."/>
        </authorList>
    </citation>
    <scope>NUCLEOTIDE SEQUENCE</scope>
    <source>
        <strain evidence="2">UCBG92.1500</strain>
        <tissue evidence="2">Leaf</tissue>
    </source>
</reference>